<dbReference type="SUPFAM" id="SSF50129">
    <property type="entry name" value="GroES-like"/>
    <property type="match status" value="1"/>
</dbReference>
<comment type="cofactor">
    <cofactor evidence="4">
        <name>Zn(2+)</name>
        <dbReference type="ChEBI" id="CHEBI:29105"/>
    </cofactor>
</comment>
<dbReference type="Proteomes" id="UP000481417">
    <property type="component" value="Unassembled WGS sequence"/>
</dbReference>
<dbReference type="EMBL" id="WMBT01000021">
    <property type="protein sequence ID" value="MTE01959.1"/>
    <property type="molecule type" value="Genomic_DNA"/>
</dbReference>
<dbReference type="Gene3D" id="3.40.50.720">
    <property type="entry name" value="NAD(P)-binding Rossmann-like Domain"/>
    <property type="match status" value="1"/>
</dbReference>
<keyword evidence="3" id="KW-0560">Oxidoreductase</keyword>
<evidence type="ECO:0000256" key="1">
    <source>
        <dbReference type="ARBA" id="ARBA00022723"/>
    </source>
</evidence>
<dbReference type="InterPro" id="IPR002328">
    <property type="entry name" value="ADH_Zn_CS"/>
</dbReference>
<dbReference type="InterPro" id="IPR050129">
    <property type="entry name" value="Zn_alcohol_dh"/>
</dbReference>
<evidence type="ECO:0000256" key="2">
    <source>
        <dbReference type="ARBA" id="ARBA00022833"/>
    </source>
</evidence>
<evidence type="ECO:0000313" key="7">
    <source>
        <dbReference type="Proteomes" id="UP000481417"/>
    </source>
</evidence>
<gene>
    <name evidence="6" type="ORF">GIY56_16840</name>
</gene>
<evidence type="ECO:0000259" key="5">
    <source>
        <dbReference type="SMART" id="SM00829"/>
    </source>
</evidence>
<evidence type="ECO:0000256" key="3">
    <source>
        <dbReference type="ARBA" id="ARBA00023002"/>
    </source>
</evidence>
<keyword evidence="7" id="KW-1185">Reference proteome</keyword>
<dbReference type="Gene3D" id="3.90.180.10">
    <property type="entry name" value="Medium-chain alcohol dehydrogenases, catalytic domain"/>
    <property type="match status" value="1"/>
</dbReference>
<name>A0A6L6HU72_9RHOB</name>
<dbReference type="PROSITE" id="PS00059">
    <property type="entry name" value="ADH_ZINC"/>
    <property type="match status" value="1"/>
</dbReference>
<dbReference type="SMART" id="SM00829">
    <property type="entry name" value="PKS_ER"/>
    <property type="match status" value="1"/>
</dbReference>
<keyword evidence="1 4" id="KW-0479">Metal-binding</keyword>
<dbReference type="Pfam" id="PF00107">
    <property type="entry name" value="ADH_zinc_N"/>
    <property type="match status" value="1"/>
</dbReference>
<dbReference type="InterPro" id="IPR036291">
    <property type="entry name" value="NAD(P)-bd_dom_sf"/>
</dbReference>
<dbReference type="Pfam" id="PF08240">
    <property type="entry name" value="ADH_N"/>
    <property type="match status" value="1"/>
</dbReference>
<feature type="domain" description="Enoyl reductase (ER)" evidence="5">
    <location>
        <begin position="10"/>
        <end position="333"/>
    </location>
</feature>
<proteinExistence type="inferred from homology"/>
<accession>A0A6L6HU72</accession>
<protein>
    <submittedName>
        <fullName evidence="6">Alcohol dehydrogenase catalytic domain-containing protein</fullName>
    </submittedName>
</protein>
<comment type="caution">
    <text evidence="6">The sequence shown here is derived from an EMBL/GenBank/DDBJ whole genome shotgun (WGS) entry which is preliminary data.</text>
</comment>
<reference evidence="6 7" key="1">
    <citation type="submission" date="2019-11" db="EMBL/GenBank/DDBJ databases">
        <authorList>
            <person name="Lang L."/>
        </authorList>
    </citation>
    <scope>NUCLEOTIDE SEQUENCE [LARGE SCALE GENOMIC DNA]</scope>
    <source>
        <strain evidence="6 7">YIM 132242</strain>
    </source>
</reference>
<evidence type="ECO:0000256" key="4">
    <source>
        <dbReference type="RuleBase" id="RU361277"/>
    </source>
</evidence>
<dbReference type="InterPro" id="IPR011032">
    <property type="entry name" value="GroES-like_sf"/>
</dbReference>
<dbReference type="InterPro" id="IPR020843">
    <property type="entry name" value="ER"/>
</dbReference>
<dbReference type="PANTHER" id="PTHR43401:SF5">
    <property type="entry name" value="ALCOHOL DEHYDROGENASE-RELATED"/>
    <property type="match status" value="1"/>
</dbReference>
<dbReference type="GO" id="GO:0016616">
    <property type="term" value="F:oxidoreductase activity, acting on the CH-OH group of donors, NAD or NADP as acceptor"/>
    <property type="evidence" value="ECO:0007669"/>
    <property type="project" value="UniProtKB-ARBA"/>
</dbReference>
<dbReference type="GO" id="GO:0008270">
    <property type="term" value="F:zinc ion binding"/>
    <property type="evidence" value="ECO:0007669"/>
    <property type="project" value="InterPro"/>
</dbReference>
<dbReference type="InterPro" id="IPR013154">
    <property type="entry name" value="ADH-like_N"/>
</dbReference>
<organism evidence="6 7">
    <name type="scientific">Paracoccus lichenicola</name>
    <dbReference type="NCBI Taxonomy" id="2665644"/>
    <lineage>
        <taxon>Bacteria</taxon>
        <taxon>Pseudomonadati</taxon>
        <taxon>Pseudomonadota</taxon>
        <taxon>Alphaproteobacteria</taxon>
        <taxon>Rhodobacterales</taxon>
        <taxon>Paracoccaceae</taxon>
        <taxon>Paracoccus</taxon>
    </lineage>
</organism>
<comment type="similarity">
    <text evidence="4">Belongs to the zinc-containing alcohol dehydrogenase family.</text>
</comment>
<dbReference type="InterPro" id="IPR013149">
    <property type="entry name" value="ADH-like_C"/>
</dbReference>
<evidence type="ECO:0000313" key="6">
    <source>
        <dbReference type="EMBL" id="MTE01959.1"/>
    </source>
</evidence>
<dbReference type="SUPFAM" id="SSF51735">
    <property type="entry name" value="NAD(P)-binding Rossmann-fold domains"/>
    <property type="match status" value="1"/>
</dbReference>
<keyword evidence="2 4" id="KW-0862">Zinc</keyword>
<dbReference type="AlphaFoldDB" id="A0A6L6HU72"/>
<dbReference type="RefSeq" id="WP_154766030.1">
    <property type="nucleotide sequence ID" value="NZ_WMBT01000021.1"/>
</dbReference>
<sequence>MKAVIFDAVGQPLRADTRPDPAPAPDEVVLRVAGCGICGSDLHITEDPVPFGIGPGFVLGHEISGEVVATGGAVQDLRPGDRVAVVPMRGCGHCPRCLAGDPARCPDMVLIGGGYAEHVTVAARQCQRLPEGVALSDAALAEPLAVALHCIVRSGMKPGCRVAVIGAGPIGLLVAFWARRMGASHVAVADLHDHQQGRALALGATGFALSGPALAENLADLCGGAPDIVFECVGKPGLLQAASEAVRLQGKVIGVGLCIGGDEWDPFVALSKEIDLIFSVFFHQRNEFGVALDALAAGPFAPQAIITDRIDLSQVPQVFESLRRRTTQCKVLIQPEPS</sequence>
<dbReference type="PANTHER" id="PTHR43401">
    <property type="entry name" value="L-THREONINE 3-DEHYDROGENASE"/>
    <property type="match status" value="1"/>
</dbReference>